<dbReference type="OrthoDB" id="3492533at2"/>
<dbReference type="GO" id="GO:0000428">
    <property type="term" value="C:DNA-directed RNA polymerase complex"/>
    <property type="evidence" value="ECO:0007669"/>
    <property type="project" value="UniProtKB-KW"/>
</dbReference>
<keyword evidence="3" id="KW-1185">Reference proteome</keyword>
<keyword evidence="2" id="KW-0804">Transcription</keyword>
<accession>A0A2T0LRV1</accession>
<feature type="compositionally biased region" description="Basic residues" evidence="1">
    <location>
        <begin position="365"/>
        <end position="377"/>
    </location>
</feature>
<proteinExistence type="predicted"/>
<evidence type="ECO:0000313" key="3">
    <source>
        <dbReference type="Proteomes" id="UP000238312"/>
    </source>
</evidence>
<dbReference type="EMBL" id="PVNG01000045">
    <property type="protein sequence ID" value="PRX46319.1"/>
    <property type="molecule type" value="Genomic_DNA"/>
</dbReference>
<reference evidence="2 3" key="1">
    <citation type="submission" date="2018-03" db="EMBL/GenBank/DDBJ databases">
        <title>Genomic Encyclopedia of Type Strains, Phase III (KMG-III): the genomes of soil and plant-associated and newly described type strains.</title>
        <authorList>
            <person name="Whitman W."/>
        </authorList>
    </citation>
    <scope>NUCLEOTIDE SEQUENCE [LARGE SCALE GENOMIC DNA]</scope>
    <source>
        <strain evidence="2 3">CGMCC 4.7104</strain>
    </source>
</reference>
<dbReference type="AlphaFoldDB" id="A0A2T0LRV1"/>
<evidence type="ECO:0000256" key="1">
    <source>
        <dbReference type="SAM" id="MobiDB-lite"/>
    </source>
</evidence>
<comment type="caution">
    <text evidence="2">The sequence shown here is derived from an EMBL/GenBank/DDBJ whole genome shotgun (WGS) entry which is preliminary data.</text>
</comment>
<dbReference type="Gene3D" id="1.20.140.160">
    <property type="match status" value="1"/>
</dbReference>
<dbReference type="Proteomes" id="UP000238312">
    <property type="component" value="Unassembled WGS sequence"/>
</dbReference>
<feature type="region of interest" description="Disordered" evidence="1">
    <location>
        <begin position="344"/>
        <end position="447"/>
    </location>
</feature>
<organism evidence="2 3">
    <name type="scientific">Nonomuraea fuscirosea</name>
    <dbReference type="NCBI Taxonomy" id="1291556"/>
    <lineage>
        <taxon>Bacteria</taxon>
        <taxon>Bacillati</taxon>
        <taxon>Actinomycetota</taxon>
        <taxon>Actinomycetes</taxon>
        <taxon>Streptosporangiales</taxon>
        <taxon>Streptosporangiaceae</taxon>
        <taxon>Nonomuraea</taxon>
    </lineage>
</organism>
<evidence type="ECO:0000313" key="2">
    <source>
        <dbReference type="EMBL" id="PRX46319.1"/>
    </source>
</evidence>
<dbReference type="RefSeq" id="WP_106253081.1">
    <property type="nucleotide sequence ID" value="NZ_PVNG01000045.1"/>
</dbReference>
<sequence length="559" mass="58965">MPNTETFIMDQLLREHGSVLYDYCRTELSPADAALAVCGALLSAIHHADQPREDEQSRAWLYALARAHRTAQARANPASVGSWTRSDSTADPLLAEALMALPGPHREVLDLTVRHHLTHPEIALIFDVGAVEIERLATAAADQLETWVAAVTAARSDGCSELGGQVSEAADAPARRRRARISRHISQCPTCQNAPRTTTAGELLEHLPITATPATMTGRLADVEPLTPQEGWRADGFPPQTHALAETLADLPSPALTSNSPPASEDEFRAWERHSEDFWARREDESDPEARLSLRPFLPAIRVSVLIAGGVACVLGAGAGWSALQPERPSPAVPVAAPATITLVPSDAPPNALLDEPPTVPPPSRRPRSPAPSKKRSPMPALKNPPSKAPSQIDPAVGGSRAGTNSGPQEPPALPARDPTASSTRRTLPRPAPPTADLTPASLHLGASRSDRVTLSCTGTCHITSGRGTSGIVVDGDRITVPATASTPACDDITESGTATITWSGTTTGDGRTSEGTTRSGGILTLPVSWTIEADKGTWIPTGSVTYTGDHEGRWSNCS</sequence>
<protein>
    <submittedName>
        <fullName evidence="2">DNA-directed RNA polymerase specialized sigma24 family protein</fullName>
    </submittedName>
</protein>
<keyword evidence="2" id="KW-0240">DNA-directed RNA polymerase</keyword>
<gene>
    <name evidence="2" type="ORF">B0I32_1458</name>
</gene>
<name>A0A2T0LRV1_9ACTN</name>